<evidence type="ECO:0000313" key="7">
    <source>
        <dbReference type="EMBL" id="TMW64545.1"/>
    </source>
</evidence>
<evidence type="ECO:0000256" key="2">
    <source>
        <dbReference type="ARBA" id="ARBA00010788"/>
    </source>
</evidence>
<dbReference type="OrthoDB" id="205794at2759"/>
<name>A0A8K1FI29_PYTOL</name>
<keyword evidence="6" id="KW-0539">Nucleus</keyword>
<keyword evidence="8" id="KW-1185">Reference proteome</keyword>
<dbReference type="GO" id="GO:0006397">
    <property type="term" value="P:mRNA processing"/>
    <property type="evidence" value="ECO:0007669"/>
    <property type="project" value="UniProtKB-KW"/>
</dbReference>
<evidence type="ECO:0000256" key="1">
    <source>
        <dbReference type="ARBA" id="ARBA00004123"/>
    </source>
</evidence>
<dbReference type="GO" id="GO:0008380">
    <property type="term" value="P:RNA splicing"/>
    <property type="evidence" value="ECO:0007669"/>
    <property type="project" value="UniProtKB-KW"/>
</dbReference>
<dbReference type="EMBL" id="SPLM01000039">
    <property type="protein sequence ID" value="TMW64545.1"/>
    <property type="molecule type" value="Genomic_DNA"/>
</dbReference>
<accession>A0A8K1FI29</accession>
<keyword evidence="4" id="KW-0747">Spliceosome</keyword>
<dbReference type="GO" id="GO:0000974">
    <property type="term" value="C:Prp19 complex"/>
    <property type="evidence" value="ECO:0007669"/>
    <property type="project" value="TreeGrafter"/>
</dbReference>
<dbReference type="InterPro" id="IPR008409">
    <property type="entry name" value="SPF27"/>
</dbReference>
<dbReference type="GO" id="GO:0071013">
    <property type="term" value="C:catalytic step 2 spliceosome"/>
    <property type="evidence" value="ECO:0007669"/>
    <property type="project" value="TreeGrafter"/>
</dbReference>
<comment type="similarity">
    <text evidence="2">Belongs to the SPF27 family.</text>
</comment>
<comment type="subcellular location">
    <subcellularLocation>
        <location evidence="1">Nucleus</location>
    </subcellularLocation>
</comment>
<reference evidence="7" key="1">
    <citation type="submission" date="2019-03" db="EMBL/GenBank/DDBJ databases">
        <title>Long read genome sequence of the mycoparasitic Pythium oligandrum ATCC 38472 isolated from sugarbeet rhizosphere.</title>
        <authorList>
            <person name="Gaulin E."/>
        </authorList>
    </citation>
    <scope>NUCLEOTIDE SEQUENCE</scope>
    <source>
        <strain evidence="7">ATCC 38472_TT</strain>
    </source>
</reference>
<evidence type="ECO:0008006" key="9">
    <source>
        <dbReference type="Google" id="ProtNLM"/>
    </source>
</evidence>
<organism evidence="7 8">
    <name type="scientific">Pythium oligandrum</name>
    <name type="common">Mycoparasitic fungus</name>
    <dbReference type="NCBI Taxonomy" id="41045"/>
    <lineage>
        <taxon>Eukaryota</taxon>
        <taxon>Sar</taxon>
        <taxon>Stramenopiles</taxon>
        <taxon>Oomycota</taxon>
        <taxon>Peronosporomycetes</taxon>
        <taxon>Pythiales</taxon>
        <taxon>Pythiaceae</taxon>
        <taxon>Pythium</taxon>
    </lineage>
</organism>
<dbReference type="PANTHER" id="PTHR13296:SF0">
    <property type="entry name" value="PRE-MRNA-SPLICING FACTOR SPF27"/>
    <property type="match status" value="1"/>
</dbReference>
<evidence type="ECO:0000256" key="3">
    <source>
        <dbReference type="ARBA" id="ARBA00022664"/>
    </source>
</evidence>
<evidence type="ECO:0000256" key="6">
    <source>
        <dbReference type="ARBA" id="ARBA00023242"/>
    </source>
</evidence>
<dbReference type="AlphaFoldDB" id="A0A8K1FI29"/>
<keyword evidence="3" id="KW-0507">mRNA processing</keyword>
<protein>
    <recommendedName>
        <fullName evidence="9">Pre-mRNA-splicing factor SPF27</fullName>
    </recommendedName>
</protein>
<dbReference type="GO" id="GO:0071011">
    <property type="term" value="C:precatalytic spliceosome"/>
    <property type="evidence" value="ECO:0007669"/>
    <property type="project" value="TreeGrafter"/>
</dbReference>
<keyword evidence="5" id="KW-0508">mRNA splicing</keyword>
<comment type="caution">
    <text evidence="7">The sequence shown here is derived from an EMBL/GenBank/DDBJ whole genome shotgun (WGS) entry which is preliminary data.</text>
</comment>
<evidence type="ECO:0000256" key="4">
    <source>
        <dbReference type="ARBA" id="ARBA00022728"/>
    </source>
</evidence>
<evidence type="ECO:0000256" key="5">
    <source>
        <dbReference type="ARBA" id="ARBA00023187"/>
    </source>
</evidence>
<sequence length="219" mass="25058">MTSSTSCPLLLESQALIDTLGYIDTEYNDPTAQQVVQHLIRAEMTKFAPSPAYLEFLPDYTPTFGDNARLQSEFRRVKANVPLNAIDLNRYQVKEPSGKQAEDVETWESAVRRLKIHVEHQNDRVMNLELQHAYGTKMWKIRAAMLEGVNAQYDKALCDTKAASESVNVKRKQEQMLNAPKLQTYQHKFNDLLDKNETIQRACVAEERRKKAKTEPTSA</sequence>
<dbReference type="Pfam" id="PF05700">
    <property type="entry name" value="BCAS2"/>
    <property type="match status" value="1"/>
</dbReference>
<gene>
    <name evidence="7" type="ORF">Poli38472_011425</name>
</gene>
<evidence type="ECO:0000313" key="8">
    <source>
        <dbReference type="Proteomes" id="UP000794436"/>
    </source>
</evidence>
<proteinExistence type="inferred from homology"/>
<dbReference type="PANTHER" id="PTHR13296">
    <property type="entry name" value="BCAS2 PROTEIN"/>
    <property type="match status" value="1"/>
</dbReference>
<dbReference type="Proteomes" id="UP000794436">
    <property type="component" value="Unassembled WGS sequence"/>
</dbReference>